<dbReference type="EMBL" id="KI669288">
    <property type="protein sequence ID" value="ETN68322.1"/>
    <property type="molecule type" value="Genomic_DNA"/>
</dbReference>
<organism evidence="2 3">
    <name type="scientific">Necator americanus</name>
    <name type="common">Human hookworm</name>
    <dbReference type="NCBI Taxonomy" id="51031"/>
    <lineage>
        <taxon>Eukaryota</taxon>
        <taxon>Metazoa</taxon>
        <taxon>Ecdysozoa</taxon>
        <taxon>Nematoda</taxon>
        <taxon>Chromadorea</taxon>
        <taxon>Rhabditida</taxon>
        <taxon>Rhabditina</taxon>
        <taxon>Rhabditomorpha</taxon>
        <taxon>Strongyloidea</taxon>
        <taxon>Ancylostomatidae</taxon>
        <taxon>Bunostominae</taxon>
        <taxon>Necator</taxon>
    </lineage>
</organism>
<feature type="region of interest" description="Disordered" evidence="1">
    <location>
        <begin position="23"/>
        <end position="51"/>
    </location>
</feature>
<dbReference type="Proteomes" id="UP000053676">
    <property type="component" value="Unassembled WGS sequence"/>
</dbReference>
<protein>
    <submittedName>
        <fullName evidence="2">Uncharacterized protein</fullName>
    </submittedName>
</protein>
<proteinExistence type="predicted"/>
<keyword evidence="3" id="KW-1185">Reference proteome</keyword>
<name>W2SHW9_NECAM</name>
<sequence length="99" mass="10997">MKGNISVSIRPDIEPAMKRFDDAMMKDTESVEDSDADAETRSAPGDLGGVPQRTRATKWLLSQNFCKFRVILNTHCGIAGTGLEYDMTKELKEFPQAES</sequence>
<dbReference type="KEGG" id="nai:NECAME_05689"/>
<evidence type="ECO:0000256" key="1">
    <source>
        <dbReference type="SAM" id="MobiDB-lite"/>
    </source>
</evidence>
<accession>W2SHW9</accession>
<dbReference type="AlphaFoldDB" id="W2SHW9"/>
<evidence type="ECO:0000313" key="3">
    <source>
        <dbReference type="Proteomes" id="UP000053676"/>
    </source>
</evidence>
<evidence type="ECO:0000313" key="2">
    <source>
        <dbReference type="EMBL" id="ETN68322.1"/>
    </source>
</evidence>
<reference evidence="3" key="1">
    <citation type="journal article" date="2014" name="Nat. Genet.">
        <title>Genome of the human hookworm Necator americanus.</title>
        <authorList>
            <person name="Tang Y.T."/>
            <person name="Gao X."/>
            <person name="Rosa B.A."/>
            <person name="Abubucker S."/>
            <person name="Hallsworth-Pepin K."/>
            <person name="Martin J."/>
            <person name="Tyagi R."/>
            <person name="Heizer E."/>
            <person name="Zhang X."/>
            <person name="Bhonagiri-Palsikar V."/>
            <person name="Minx P."/>
            <person name="Warren W.C."/>
            <person name="Wang Q."/>
            <person name="Zhan B."/>
            <person name="Hotez P.J."/>
            <person name="Sternberg P.W."/>
            <person name="Dougall A."/>
            <person name="Gaze S.T."/>
            <person name="Mulvenna J."/>
            <person name="Sotillo J."/>
            <person name="Ranganathan S."/>
            <person name="Rabelo E.M."/>
            <person name="Wilson R.K."/>
            <person name="Felgner P.L."/>
            <person name="Bethony J."/>
            <person name="Hawdon J.M."/>
            <person name="Gasser R.B."/>
            <person name="Loukas A."/>
            <person name="Mitreva M."/>
        </authorList>
    </citation>
    <scope>NUCLEOTIDE SEQUENCE [LARGE SCALE GENOMIC DNA]</scope>
</reference>
<gene>
    <name evidence="2" type="ORF">NECAME_05689</name>
</gene>